<gene>
    <name evidence="2" type="ORF">Hsar01_01405</name>
</gene>
<sequence>MKNPLRLLAALLFLIPVVLPAQEKAARSCRILYLNAPSGAPSTLQLYDGKTAREVALPAMNFSPLYRLPEGDLTLHLLPSAPATPEEIPAGAPAAQVPAAVKNFYLMVTTDDANPVAPVAMQVVELDFDRFAAGGILWFNLTPVSIAGKVGSQALSLAPGSRQMMGAPATGKEDYAVDLAYRLKPGDPIHPICETTWLHDPRSRKVAFIFGEKGRPAPRVLAFNDFRPES</sequence>
<feature type="signal peptide" evidence="1">
    <location>
        <begin position="1"/>
        <end position="21"/>
    </location>
</feature>
<accession>A0ABP9UKQ7</accession>
<feature type="chain" id="PRO_5047241627" description="DUF4397 domain-containing protein" evidence="1">
    <location>
        <begin position="22"/>
        <end position="230"/>
    </location>
</feature>
<proteinExistence type="predicted"/>
<evidence type="ECO:0000313" key="3">
    <source>
        <dbReference type="Proteomes" id="UP001476282"/>
    </source>
</evidence>
<dbReference type="RefSeq" id="WP_353566331.1">
    <property type="nucleotide sequence ID" value="NZ_BAABRI010000006.1"/>
</dbReference>
<comment type="caution">
    <text evidence="2">The sequence shown here is derived from an EMBL/GenBank/DDBJ whole genome shotgun (WGS) entry which is preliminary data.</text>
</comment>
<keyword evidence="1" id="KW-0732">Signal</keyword>
<dbReference type="EMBL" id="BAABRI010000006">
    <property type="protein sequence ID" value="GAA5482188.1"/>
    <property type="molecule type" value="Genomic_DNA"/>
</dbReference>
<evidence type="ECO:0000256" key="1">
    <source>
        <dbReference type="SAM" id="SignalP"/>
    </source>
</evidence>
<reference evidence="2 3" key="1">
    <citation type="submission" date="2024-02" db="EMBL/GenBank/DDBJ databases">
        <title>Haloferula sargassicola NBRC 104335.</title>
        <authorList>
            <person name="Ichikawa N."/>
            <person name="Katano-Makiyama Y."/>
            <person name="Hidaka K."/>
        </authorList>
    </citation>
    <scope>NUCLEOTIDE SEQUENCE [LARGE SCALE GENOMIC DNA]</scope>
    <source>
        <strain evidence="2 3">NBRC 104335</strain>
    </source>
</reference>
<evidence type="ECO:0008006" key="4">
    <source>
        <dbReference type="Google" id="ProtNLM"/>
    </source>
</evidence>
<protein>
    <recommendedName>
        <fullName evidence="4">DUF4397 domain-containing protein</fullName>
    </recommendedName>
</protein>
<name>A0ABP9UKQ7_9BACT</name>
<dbReference type="Proteomes" id="UP001476282">
    <property type="component" value="Unassembled WGS sequence"/>
</dbReference>
<organism evidence="2 3">
    <name type="scientific">Haloferula sargassicola</name>
    <dbReference type="NCBI Taxonomy" id="490096"/>
    <lineage>
        <taxon>Bacteria</taxon>
        <taxon>Pseudomonadati</taxon>
        <taxon>Verrucomicrobiota</taxon>
        <taxon>Verrucomicrobiia</taxon>
        <taxon>Verrucomicrobiales</taxon>
        <taxon>Verrucomicrobiaceae</taxon>
        <taxon>Haloferula</taxon>
    </lineage>
</organism>
<evidence type="ECO:0000313" key="2">
    <source>
        <dbReference type="EMBL" id="GAA5482188.1"/>
    </source>
</evidence>
<keyword evidence="3" id="KW-1185">Reference proteome</keyword>